<dbReference type="PANTHER" id="PTHR30053:SF12">
    <property type="entry name" value="ELONGATION FACTOR P (EF-P) FAMILY PROTEIN"/>
    <property type="match status" value="1"/>
</dbReference>
<dbReference type="SUPFAM" id="SSF50249">
    <property type="entry name" value="Nucleic acid-binding proteins"/>
    <property type="match status" value="2"/>
</dbReference>
<reference evidence="13" key="1">
    <citation type="submission" date="2015-10" db="EMBL/GenBank/DDBJ databases">
        <title>Analysis of five complete genome sequences for members of the class Peribacteria in the recently recognized Peregrinibacteria bacterial phylum.</title>
        <authorList>
            <person name="Anantharaman K."/>
            <person name="Brown C.T."/>
            <person name="Burstein D."/>
            <person name="Castelle C.J."/>
            <person name="Probst A.J."/>
            <person name="Thomas B.C."/>
            <person name="Williams K.H."/>
            <person name="Banfield J.F."/>
        </authorList>
    </citation>
    <scope>NUCLEOTIDE SEQUENCE [LARGE SCALE GENOMIC DNA]</scope>
</reference>
<evidence type="ECO:0000259" key="11">
    <source>
        <dbReference type="SMART" id="SM01185"/>
    </source>
</evidence>
<dbReference type="PANTHER" id="PTHR30053">
    <property type="entry name" value="ELONGATION FACTOR P"/>
    <property type="match status" value="1"/>
</dbReference>
<feature type="domain" description="Elongation factor P C-terminal" evidence="10">
    <location>
        <begin position="129"/>
        <end position="184"/>
    </location>
</feature>
<dbReference type="SMART" id="SM01185">
    <property type="entry name" value="EFP"/>
    <property type="match status" value="1"/>
</dbReference>
<evidence type="ECO:0000256" key="7">
    <source>
        <dbReference type="HAMAP-Rule" id="MF_00141"/>
    </source>
</evidence>
<evidence type="ECO:0000256" key="2">
    <source>
        <dbReference type="ARBA" id="ARBA00004815"/>
    </source>
</evidence>
<dbReference type="InterPro" id="IPR012340">
    <property type="entry name" value="NA-bd_OB-fold"/>
</dbReference>
<dbReference type="InterPro" id="IPR008991">
    <property type="entry name" value="Translation_prot_SH3-like_sf"/>
</dbReference>
<evidence type="ECO:0000256" key="5">
    <source>
        <dbReference type="ARBA" id="ARBA00022768"/>
    </source>
</evidence>
<evidence type="ECO:0000256" key="4">
    <source>
        <dbReference type="ARBA" id="ARBA00022490"/>
    </source>
</evidence>
<comment type="function">
    <text evidence="7">Involved in peptide bond synthesis. Stimulates efficient translation and peptide-bond synthesis on native or reconstituted 70S ribosomes in vitro. Probably functions indirectly by altering the affinity of the ribosome for aminoacyl-tRNA, thus increasing their reactivity as acceptors for peptidyl transferase.</text>
</comment>
<dbReference type="PATRIC" id="fig|1735161.3.peg.815"/>
<dbReference type="NCBIfam" id="NF001810">
    <property type="entry name" value="PRK00529.1"/>
    <property type="match status" value="1"/>
</dbReference>
<dbReference type="Pfam" id="PF01132">
    <property type="entry name" value="EFP"/>
    <property type="match status" value="1"/>
</dbReference>
<dbReference type="InterPro" id="IPR020599">
    <property type="entry name" value="Transl_elong_fac_P/YeiP"/>
</dbReference>
<gene>
    <name evidence="7" type="primary">efp</name>
    <name evidence="12" type="ORF">PeribacterD1_0836</name>
</gene>
<dbReference type="PROSITE" id="PS01275">
    <property type="entry name" value="EFP"/>
    <property type="match status" value="1"/>
</dbReference>
<keyword evidence="5 7" id="KW-0251">Elongation factor</keyword>
<evidence type="ECO:0000256" key="3">
    <source>
        <dbReference type="ARBA" id="ARBA00009479"/>
    </source>
</evidence>
<dbReference type="InterPro" id="IPR013185">
    <property type="entry name" value="Transl_elong_KOW-like"/>
</dbReference>
<name>A0A0S1SMC1_9BACT</name>
<dbReference type="EMBL" id="CP013065">
    <property type="protein sequence ID" value="ALM13505.1"/>
    <property type="molecule type" value="Genomic_DNA"/>
</dbReference>
<dbReference type="GO" id="GO:0003746">
    <property type="term" value="F:translation elongation factor activity"/>
    <property type="evidence" value="ECO:0007669"/>
    <property type="project" value="UniProtKB-UniRule"/>
</dbReference>
<keyword evidence="6 7" id="KW-0648">Protein biosynthesis</keyword>
<feature type="domain" description="Translation elongation factor P/YeiP central" evidence="11">
    <location>
        <begin position="67"/>
        <end position="121"/>
    </location>
</feature>
<dbReference type="UniPathway" id="UPA00345"/>
<dbReference type="CDD" id="cd05794">
    <property type="entry name" value="S1_EF-P_repeat_2"/>
    <property type="match status" value="1"/>
</dbReference>
<dbReference type="Proteomes" id="UP000069135">
    <property type="component" value="Chromosome"/>
</dbReference>
<dbReference type="AlphaFoldDB" id="A0A0S1SMC1"/>
<dbReference type="FunFam" id="2.40.50.140:FF:000004">
    <property type="entry name" value="Elongation factor P"/>
    <property type="match status" value="1"/>
</dbReference>
<dbReference type="PIRSF" id="PIRSF005901">
    <property type="entry name" value="EF-P"/>
    <property type="match status" value="1"/>
</dbReference>
<organism evidence="12 13">
    <name type="scientific">Candidatus Peribacter riflensis</name>
    <dbReference type="NCBI Taxonomy" id="1735162"/>
    <lineage>
        <taxon>Bacteria</taxon>
        <taxon>Candidatus Peregrinibacteriota</taxon>
        <taxon>Candidatus Peribacteria</taxon>
        <taxon>Candidatus Peribacterales</taxon>
        <taxon>Candidatus Peribacteraceae</taxon>
        <taxon>Candidatus Peribacter</taxon>
    </lineage>
</organism>
<dbReference type="InterPro" id="IPR015365">
    <property type="entry name" value="Elong-fact-P_C"/>
</dbReference>
<sequence>MYVITELKPGRAIQLDGIPYLIVSSQFGRKSQSKANMQCKLKNLKTGAVIQKNFQGSEQVEPADVGYRRVQYLYTDGEQYTFMDSQNYDQFFLTKEVLGDNVQYLVEGGEVDALMFEEHPIGIQLPSTVDLKIVETMPGVRGDTATGGTKPAKLESGLTINVPLFLQEGDKVKVNTETGEYMKKA</sequence>
<dbReference type="CDD" id="cd04470">
    <property type="entry name" value="S1_EF-P_repeat_1"/>
    <property type="match status" value="1"/>
</dbReference>
<evidence type="ECO:0000256" key="9">
    <source>
        <dbReference type="RuleBase" id="RU004389"/>
    </source>
</evidence>
<proteinExistence type="inferred from homology"/>
<accession>A0A0S1SSI8</accession>
<evidence type="ECO:0000256" key="1">
    <source>
        <dbReference type="ARBA" id="ARBA00004496"/>
    </source>
</evidence>
<comment type="similarity">
    <text evidence="3 7 9">Belongs to the elongation factor P family.</text>
</comment>
<dbReference type="NCBIfam" id="TIGR00038">
    <property type="entry name" value="efp"/>
    <property type="match status" value="1"/>
</dbReference>
<dbReference type="Gene3D" id="2.40.50.140">
    <property type="entry name" value="Nucleic acid-binding proteins"/>
    <property type="match status" value="2"/>
</dbReference>
<dbReference type="HAMAP" id="MF_00141">
    <property type="entry name" value="EF_P"/>
    <property type="match status" value="1"/>
</dbReference>
<dbReference type="GO" id="GO:0043043">
    <property type="term" value="P:peptide biosynthetic process"/>
    <property type="evidence" value="ECO:0007669"/>
    <property type="project" value="InterPro"/>
</dbReference>
<dbReference type="SMART" id="SM00841">
    <property type="entry name" value="Elong-fact-P_C"/>
    <property type="match status" value="1"/>
</dbReference>
<dbReference type="InterPro" id="IPR014722">
    <property type="entry name" value="Rib_uL2_dom2"/>
</dbReference>
<evidence type="ECO:0000259" key="10">
    <source>
        <dbReference type="SMART" id="SM00841"/>
    </source>
</evidence>
<evidence type="ECO:0000313" key="12">
    <source>
        <dbReference type="EMBL" id="ALM13505.1"/>
    </source>
</evidence>
<dbReference type="InterPro" id="IPR011768">
    <property type="entry name" value="Transl_elongation_fac_P"/>
</dbReference>
<dbReference type="InterPro" id="IPR001059">
    <property type="entry name" value="Transl_elong_P/YeiP_cen"/>
</dbReference>
<protein>
    <recommendedName>
        <fullName evidence="7 8">Elongation factor P</fullName>
        <shortName evidence="7">EF-P</shortName>
    </recommendedName>
</protein>
<dbReference type="Gene3D" id="2.30.30.30">
    <property type="match status" value="1"/>
</dbReference>
<comment type="pathway">
    <text evidence="2 7">Protein biosynthesis; polypeptide chain elongation.</text>
</comment>
<dbReference type="FunFam" id="2.40.50.140:FF:000009">
    <property type="entry name" value="Elongation factor P"/>
    <property type="match status" value="1"/>
</dbReference>
<dbReference type="Pfam" id="PF08207">
    <property type="entry name" value="EFP_N"/>
    <property type="match status" value="1"/>
</dbReference>
<accession>A0A0S1SIC0</accession>
<accession>A0A0S1SR97</accession>
<accession>A0A0S1SMC1</accession>
<evidence type="ECO:0000256" key="6">
    <source>
        <dbReference type="ARBA" id="ARBA00022917"/>
    </source>
</evidence>
<comment type="subcellular location">
    <subcellularLocation>
        <location evidence="1 7">Cytoplasm</location>
    </subcellularLocation>
</comment>
<dbReference type="GO" id="GO:0005829">
    <property type="term" value="C:cytosol"/>
    <property type="evidence" value="ECO:0007669"/>
    <property type="project" value="UniProtKB-ARBA"/>
</dbReference>
<evidence type="ECO:0000313" key="13">
    <source>
        <dbReference type="Proteomes" id="UP000069135"/>
    </source>
</evidence>
<evidence type="ECO:0000256" key="8">
    <source>
        <dbReference type="NCBIfam" id="TIGR00038"/>
    </source>
</evidence>
<dbReference type="STRING" id="1735162.PeribacterB2_0837"/>
<keyword evidence="4 7" id="KW-0963">Cytoplasm</keyword>
<dbReference type="Pfam" id="PF09285">
    <property type="entry name" value="Elong-fact-P_C"/>
    <property type="match status" value="1"/>
</dbReference>
<dbReference type="InterPro" id="IPR013852">
    <property type="entry name" value="Transl_elong_P/YeiP_CS"/>
</dbReference>
<dbReference type="SUPFAM" id="SSF50104">
    <property type="entry name" value="Translation proteins SH3-like domain"/>
    <property type="match status" value="1"/>
</dbReference>
<reference evidence="12 13" key="2">
    <citation type="journal article" date="2016" name="PeerJ">
        <title>Analysis of five complete genome sequences for members of the class Peribacteria in the recently recognized Peregrinibacteria bacterial phylum.</title>
        <authorList>
            <person name="Anantharaman K."/>
            <person name="Brown C.T."/>
            <person name="Burstein D."/>
            <person name="Castelle C.J."/>
            <person name="Probst A.J."/>
            <person name="Thomas B.C."/>
            <person name="Williams K.H."/>
            <person name="Banfield J.F."/>
        </authorList>
    </citation>
    <scope>NUCLEOTIDE SEQUENCE [LARGE SCALE GENOMIC DNA]</scope>
    <source>
        <strain evidence="12">RIFOXYD1_FULL_PER-ii_59_16</strain>
    </source>
</reference>
<dbReference type="KEGG" id="prf:PeribacterA2_0835"/>
<accession>A0A0S1SV55</accession>